<sequence>MPQHQQALVHSNEANVQLSILSLNKNQICSVRAAAQAYNAPRTTLRDRRAGRPARRDCQPNSKKLSQLEEGVIVSHILDLDLRGFAPTYAAVRDMADKLLAARGAGQVGQKWPANFVKRTDSLRTRFNRTYDRQRALCEDPVLIQGWFRLVEQTKAKYGICNNDVYNFDKAGFMIGKITTQLVITGSERRGQLKTVQPGNREWVTLIAAINAAGWSVPPFLIFAGKYHLSAWYEEAEIPRDWAIAVSDNGWTNNELGVEWLKHFNAHTKAPFRGAGLVPLQPETVLSKLDVQLRTPTPPAAVTEALWEARTPSNMRELEAQSTLIRERVRQHKSSSPASIIEAIDQLKKGAEVMALSAELMKERIASLERANEAASKRRERKKKRIQKQGVLTKGAREDILAQRKADQQLAREER</sequence>
<dbReference type="Proteomes" id="UP001153331">
    <property type="component" value="Unassembled WGS sequence"/>
</dbReference>
<accession>A0ACC2IDI0</accession>
<gene>
    <name evidence="1" type="ORF">OPT61_g4601</name>
</gene>
<proteinExistence type="predicted"/>
<reference evidence="1" key="1">
    <citation type="submission" date="2022-11" db="EMBL/GenBank/DDBJ databases">
        <title>Genome Sequence of Boeremia exigua.</title>
        <authorList>
            <person name="Buettner E."/>
        </authorList>
    </citation>
    <scope>NUCLEOTIDE SEQUENCE</scope>
    <source>
        <strain evidence="1">CU02</strain>
    </source>
</reference>
<keyword evidence="2" id="KW-1185">Reference proteome</keyword>
<comment type="caution">
    <text evidence="1">The sequence shown here is derived from an EMBL/GenBank/DDBJ whole genome shotgun (WGS) entry which is preliminary data.</text>
</comment>
<name>A0ACC2IDI0_9PLEO</name>
<dbReference type="EMBL" id="JAPHNI010000267">
    <property type="protein sequence ID" value="KAJ8113221.1"/>
    <property type="molecule type" value="Genomic_DNA"/>
</dbReference>
<organism evidence="1 2">
    <name type="scientific">Boeremia exigua</name>
    <dbReference type="NCBI Taxonomy" id="749465"/>
    <lineage>
        <taxon>Eukaryota</taxon>
        <taxon>Fungi</taxon>
        <taxon>Dikarya</taxon>
        <taxon>Ascomycota</taxon>
        <taxon>Pezizomycotina</taxon>
        <taxon>Dothideomycetes</taxon>
        <taxon>Pleosporomycetidae</taxon>
        <taxon>Pleosporales</taxon>
        <taxon>Pleosporineae</taxon>
        <taxon>Didymellaceae</taxon>
        <taxon>Boeremia</taxon>
    </lineage>
</organism>
<evidence type="ECO:0000313" key="1">
    <source>
        <dbReference type="EMBL" id="KAJ8113221.1"/>
    </source>
</evidence>
<evidence type="ECO:0000313" key="2">
    <source>
        <dbReference type="Proteomes" id="UP001153331"/>
    </source>
</evidence>
<protein>
    <submittedName>
        <fullName evidence="1">Uncharacterized protein</fullName>
    </submittedName>
</protein>